<evidence type="ECO:0000259" key="10">
    <source>
        <dbReference type="Pfam" id="PF00724"/>
    </source>
</evidence>
<keyword evidence="13" id="KW-1185">Reference proteome</keyword>
<dbReference type="PRINTS" id="PR00469">
    <property type="entry name" value="PNDRDTASEII"/>
</dbReference>
<dbReference type="PANTHER" id="PTHR42917">
    <property type="entry name" value="2,4-DIENOYL-COA REDUCTASE"/>
    <property type="match status" value="1"/>
</dbReference>
<dbReference type="InterPro" id="IPR036188">
    <property type="entry name" value="FAD/NAD-bd_sf"/>
</dbReference>
<dbReference type="InterPro" id="IPR051793">
    <property type="entry name" value="NADH:flavin_oxidoreductase"/>
</dbReference>
<keyword evidence="5" id="KW-0288">FMN</keyword>
<dbReference type="Pfam" id="PF00724">
    <property type="entry name" value="Oxidored_FMN"/>
    <property type="match status" value="1"/>
</dbReference>
<dbReference type="PRINTS" id="PR00368">
    <property type="entry name" value="FADPNR"/>
</dbReference>
<dbReference type="InterPro" id="IPR013785">
    <property type="entry name" value="Aldolase_TIM"/>
</dbReference>
<evidence type="ECO:0000256" key="5">
    <source>
        <dbReference type="ARBA" id="ARBA00022643"/>
    </source>
</evidence>
<organism evidence="12 13">
    <name type="scientific">Alkalibacter rhizosphaerae</name>
    <dbReference type="NCBI Taxonomy" id="2815577"/>
    <lineage>
        <taxon>Bacteria</taxon>
        <taxon>Bacillati</taxon>
        <taxon>Bacillota</taxon>
        <taxon>Clostridia</taxon>
        <taxon>Eubacteriales</taxon>
        <taxon>Eubacteriaceae</taxon>
        <taxon>Alkalibacter</taxon>
    </lineage>
</organism>
<keyword evidence="9" id="KW-0411">Iron-sulfur</keyword>
<evidence type="ECO:0000256" key="8">
    <source>
        <dbReference type="ARBA" id="ARBA00023004"/>
    </source>
</evidence>
<comment type="cofactor">
    <cofactor evidence="2">
        <name>[4Fe-4S] cluster</name>
        <dbReference type="ChEBI" id="CHEBI:49883"/>
    </cofactor>
</comment>
<feature type="domain" description="NADH:flavin oxidoreductase/NADH oxidase N-terminal" evidence="10">
    <location>
        <begin position="120"/>
        <end position="323"/>
    </location>
</feature>
<evidence type="ECO:0000256" key="2">
    <source>
        <dbReference type="ARBA" id="ARBA00001966"/>
    </source>
</evidence>
<reference evidence="12" key="1">
    <citation type="submission" date="2021-03" db="EMBL/GenBank/DDBJ databases">
        <title>Alkalibacter marinus sp. nov., isolated from tidal flat sediment.</title>
        <authorList>
            <person name="Namirimu T."/>
            <person name="Yang J.-A."/>
            <person name="Yang S.-H."/>
            <person name="Kim Y.-J."/>
            <person name="Kwon K.K."/>
        </authorList>
    </citation>
    <scope>NUCLEOTIDE SEQUENCE</scope>
    <source>
        <strain evidence="12">ES005</strain>
    </source>
</reference>
<protein>
    <submittedName>
        <fullName evidence="12">FAD-dependent oxidoreductase</fullName>
    </submittedName>
</protein>
<keyword evidence="8" id="KW-0408">Iron</keyword>
<dbReference type="AlphaFoldDB" id="A0A974XGV2"/>
<evidence type="ECO:0000313" key="13">
    <source>
        <dbReference type="Proteomes" id="UP000663499"/>
    </source>
</evidence>
<dbReference type="PANTHER" id="PTHR42917:SF2">
    <property type="entry name" value="2,4-DIENOYL-COA REDUCTASE [(2E)-ENOYL-COA-PRODUCING]"/>
    <property type="match status" value="1"/>
</dbReference>
<keyword evidence="6" id="KW-0479">Metal-binding</keyword>
<evidence type="ECO:0000256" key="3">
    <source>
        <dbReference type="ARBA" id="ARBA00011048"/>
    </source>
</evidence>
<dbReference type="KEGG" id="alka:J0B03_09750"/>
<dbReference type="GO" id="GO:0016491">
    <property type="term" value="F:oxidoreductase activity"/>
    <property type="evidence" value="ECO:0007669"/>
    <property type="project" value="UniProtKB-KW"/>
</dbReference>
<dbReference type="GO" id="GO:0010181">
    <property type="term" value="F:FMN binding"/>
    <property type="evidence" value="ECO:0007669"/>
    <property type="project" value="InterPro"/>
</dbReference>
<dbReference type="GO" id="GO:0046872">
    <property type="term" value="F:metal ion binding"/>
    <property type="evidence" value="ECO:0007669"/>
    <property type="project" value="UniProtKB-KW"/>
</dbReference>
<dbReference type="InterPro" id="IPR001155">
    <property type="entry name" value="OxRdtase_FMN_N"/>
</dbReference>
<feature type="domain" description="FAD/NAD(P)-binding" evidence="11">
    <location>
        <begin position="373"/>
        <end position="601"/>
    </location>
</feature>
<comment type="cofactor">
    <cofactor evidence="1">
        <name>FMN</name>
        <dbReference type="ChEBI" id="CHEBI:58210"/>
    </cofactor>
</comment>
<dbReference type="Gene3D" id="3.50.50.60">
    <property type="entry name" value="FAD/NAD(P)-binding domain"/>
    <property type="match status" value="1"/>
</dbReference>
<accession>A0A974XGV2</accession>
<dbReference type="SUPFAM" id="SSF51905">
    <property type="entry name" value="FAD/NAD(P)-binding domain"/>
    <property type="match status" value="1"/>
</dbReference>
<dbReference type="Proteomes" id="UP000663499">
    <property type="component" value="Chromosome"/>
</dbReference>
<evidence type="ECO:0000313" key="12">
    <source>
        <dbReference type="EMBL" id="QSX08073.1"/>
    </source>
</evidence>
<evidence type="ECO:0000256" key="4">
    <source>
        <dbReference type="ARBA" id="ARBA00022630"/>
    </source>
</evidence>
<evidence type="ECO:0000256" key="9">
    <source>
        <dbReference type="ARBA" id="ARBA00023014"/>
    </source>
</evidence>
<dbReference type="GO" id="GO:0051536">
    <property type="term" value="F:iron-sulfur cluster binding"/>
    <property type="evidence" value="ECO:0007669"/>
    <property type="project" value="UniProtKB-KW"/>
</dbReference>
<name>A0A974XGV2_9FIRM</name>
<sequence>MFPRKGRSPLKKYESILQPIKIGNLWVKNRIESSPAEPFLATKDGLVSEEFIEWHKTMAKGGAGIVTIGDSPINAEYAAESKYVIDLSNNDVCNGLFRLTEVIHRYGAAASIELNLRTHYTPTDMTLEEIAQVKKDFVEAAYRCKMSGFDMIMVHGGHGHLVAQFFSPEYNKRTDHYGADTMENRSRFAMELLDEIRDRIGPDMPIEYRISGHEKHENSVKTEDVIEFVKRIEDKIDLIHVSAGDLYRLETVKYMIQPSYVPRGGNVHLAEQFKKALSIPVTTVGSIDLDMAEDIVAQGKADVVAMIRSFIAEPDLIVKAMKGEGELVRPCIRCSECTNNFPHLYNLPIRCSVNPLTGREAEFKNHPKPEVLKKVVIVGGGPAGLEAARRAAGQGHQVVLFEKDQELGGVLSIAAAGPLKTDVKKYLDWTRNTMKDPKNIQVRLGEEATREKVLAENPDVVIVAVGSEPIVPELPGIHGENVMWAGDVDLGVAKTGDRVIIAGAGLTGCETAYTLAKEGKKVQIIDRMPMKNLYNGVPGLSIGTLMGYLQEEGVELLYETALEEVNSDGAVVRSKDGTITTMPCDSVVLSLGVKPKREVMDQFVKTAEDVRFIGDCNNKSGTILQATYEGFMAAMMI</sequence>
<comment type="similarity">
    <text evidence="3">In the N-terminal section; belongs to the NADH:flavin oxidoreductase/NADH oxidase family.</text>
</comment>
<keyword evidence="4" id="KW-0285">Flavoprotein</keyword>
<dbReference type="Gene3D" id="3.40.50.720">
    <property type="entry name" value="NAD(P)-binding Rossmann-like Domain"/>
    <property type="match status" value="1"/>
</dbReference>
<evidence type="ECO:0000256" key="7">
    <source>
        <dbReference type="ARBA" id="ARBA00023002"/>
    </source>
</evidence>
<dbReference type="Gene3D" id="3.20.20.70">
    <property type="entry name" value="Aldolase class I"/>
    <property type="match status" value="2"/>
</dbReference>
<dbReference type="SUPFAM" id="SSF51395">
    <property type="entry name" value="FMN-linked oxidoreductases"/>
    <property type="match status" value="1"/>
</dbReference>
<proteinExistence type="inferred from homology"/>
<dbReference type="CDD" id="cd02803">
    <property type="entry name" value="OYE_like_FMN_family"/>
    <property type="match status" value="1"/>
</dbReference>
<gene>
    <name evidence="12" type="ORF">J0B03_09750</name>
</gene>
<evidence type="ECO:0000259" key="11">
    <source>
        <dbReference type="Pfam" id="PF07992"/>
    </source>
</evidence>
<keyword evidence="7" id="KW-0560">Oxidoreductase</keyword>
<dbReference type="EMBL" id="CP071444">
    <property type="protein sequence ID" value="QSX08073.1"/>
    <property type="molecule type" value="Genomic_DNA"/>
</dbReference>
<dbReference type="InterPro" id="IPR023753">
    <property type="entry name" value="FAD/NAD-binding_dom"/>
</dbReference>
<evidence type="ECO:0000256" key="6">
    <source>
        <dbReference type="ARBA" id="ARBA00022723"/>
    </source>
</evidence>
<dbReference type="Pfam" id="PF07992">
    <property type="entry name" value="Pyr_redox_2"/>
    <property type="match status" value="1"/>
</dbReference>
<evidence type="ECO:0000256" key="1">
    <source>
        <dbReference type="ARBA" id="ARBA00001917"/>
    </source>
</evidence>